<dbReference type="GO" id="GO:0051536">
    <property type="term" value="F:iron-sulfur cluster binding"/>
    <property type="evidence" value="ECO:0007669"/>
    <property type="project" value="UniProtKB-KW"/>
</dbReference>
<dbReference type="Pfam" id="PF01507">
    <property type="entry name" value="PAPS_reduct"/>
    <property type="match status" value="1"/>
</dbReference>
<dbReference type="CDD" id="cd23945">
    <property type="entry name" value="PAPS_reductase"/>
    <property type="match status" value="1"/>
</dbReference>
<evidence type="ECO:0000256" key="13">
    <source>
        <dbReference type="ARBA" id="ARBA00048441"/>
    </source>
</evidence>
<protein>
    <recommendedName>
        <fullName evidence="10">Adenosine 5'-phosphosulfate reductase</fullName>
        <ecNumber evidence="9">1.8.4.10</ecNumber>
    </recommendedName>
    <alternativeName>
        <fullName evidence="12">5'-adenylylsulfate reductase</fullName>
    </alternativeName>
    <alternativeName>
        <fullName evidence="11">Thioredoxin-dependent 5'-adenylylsulfate reductase</fullName>
    </alternativeName>
</protein>
<organism evidence="15">
    <name type="scientific">uncultured crenarchaeote</name>
    <dbReference type="NCBI Taxonomy" id="29281"/>
    <lineage>
        <taxon>Archaea</taxon>
        <taxon>Thermoproteota</taxon>
        <taxon>environmental samples</taxon>
    </lineage>
</organism>
<dbReference type="NCBIfam" id="NF002537">
    <property type="entry name" value="PRK02090.1"/>
    <property type="match status" value="1"/>
</dbReference>
<keyword evidence="5" id="KW-0408">Iron</keyword>
<gene>
    <name evidence="15" type="primary">cysH</name>
</gene>
<comment type="catalytic activity">
    <reaction evidence="13">
        <text>[thioredoxin]-disulfide + sulfite + AMP + 2 H(+) = adenosine 5'-phosphosulfate + [thioredoxin]-dithiol</text>
        <dbReference type="Rhea" id="RHEA:21976"/>
        <dbReference type="Rhea" id="RHEA-COMP:10698"/>
        <dbReference type="Rhea" id="RHEA-COMP:10700"/>
        <dbReference type="ChEBI" id="CHEBI:15378"/>
        <dbReference type="ChEBI" id="CHEBI:17359"/>
        <dbReference type="ChEBI" id="CHEBI:29950"/>
        <dbReference type="ChEBI" id="CHEBI:50058"/>
        <dbReference type="ChEBI" id="CHEBI:58243"/>
        <dbReference type="ChEBI" id="CHEBI:456215"/>
        <dbReference type="EC" id="1.8.4.10"/>
    </reaction>
</comment>
<dbReference type="Gene3D" id="3.40.50.620">
    <property type="entry name" value="HUPs"/>
    <property type="match status" value="1"/>
</dbReference>
<evidence type="ECO:0000256" key="6">
    <source>
        <dbReference type="ARBA" id="ARBA00023014"/>
    </source>
</evidence>
<keyword evidence="4" id="KW-0560">Oxidoreductase</keyword>
<evidence type="ECO:0000256" key="3">
    <source>
        <dbReference type="ARBA" id="ARBA00022723"/>
    </source>
</evidence>
<evidence type="ECO:0000313" key="15">
    <source>
        <dbReference type="EMBL" id="CAF28667.1"/>
    </source>
</evidence>
<evidence type="ECO:0000256" key="9">
    <source>
        <dbReference type="ARBA" id="ARBA00024386"/>
    </source>
</evidence>
<name>Q702F7_9CREN</name>
<dbReference type="PANTHER" id="PTHR46482:SF9">
    <property type="entry name" value="5'-ADENYLYLSULFATE REDUCTASE 1, CHLOROPLASTIC"/>
    <property type="match status" value="1"/>
</dbReference>
<keyword evidence="6" id="KW-0411">Iron-sulfur</keyword>
<evidence type="ECO:0000256" key="7">
    <source>
        <dbReference type="ARBA" id="ARBA00024298"/>
    </source>
</evidence>
<dbReference type="GO" id="GO:0004604">
    <property type="term" value="F:phosphoadenylyl-sulfate reductase (thioredoxin) activity"/>
    <property type="evidence" value="ECO:0007669"/>
    <property type="project" value="InterPro"/>
</dbReference>
<comment type="pathway">
    <text evidence="8">Sulfur metabolism; hydrogen sulfide biosynthesis; sulfite from sulfate.</text>
</comment>
<evidence type="ECO:0000256" key="4">
    <source>
        <dbReference type="ARBA" id="ARBA00023002"/>
    </source>
</evidence>
<dbReference type="GO" id="GO:0046872">
    <property type="term" value="F:metal ion binding"/>
    <property type="evidence" value="ECO:0007669"/>
    <property type="project" value="UniProtKB-KW"/>
</dbReference>
<dbReference type="PIRSF" id="PIRSF000857">
    <property type="entry name" value="PAPS_reductase"/>
    <property type="match status" value="1"/>
</dbReference>
<dbReference type="SUPFAM" id="SSF52402">
    <property type="entry name" value="Adenine nucleotide alpha hydrolases-like"/>
    <property type="match status" value="1"/>
</dbReference>
<dbReference type="EMBL" id="AJ627420">
    <property type="protein sequence ID" value="CAF28667.1"/>
    <property type="molecule type" value="Genomic_DNA"/>
</dbReference>
<dbReference type="HAMAP" id="MF_00063">
    <property type="entry name" value="CysH"/>
    <property type="match status" value="1"/>
</dbReference>
<dbReference type="InterPro" id="IPR004511">
    <property type="entry name" value="PAPS/APS_Rdtase"/>
</dbReference>
<dbReference type="InterPro" id="IPR002500">
    <property type="entry name" value="PAPS_reduct_dom"/>
</dbReference>
<dbReference type="AlphaFoldDB" id="Q702F7"/>
<dbReference type="InterPro" id="IPR011798">
    <property type="entry name" value="APS_reductase"/>
</dbReference>
<evidence type="ECO:0000256" key="2">
    <source>
        <dbReference type="ARBA" id="ARBA00022490"/>
    </source>
</evidence>
<accession>Q702F7</accession>
<dbReference type="GO" id="GO:0019379">
    <property type="term" value="P:sulfate assimilation, phosphoadenylyl sulfate reduction by phosphoadenylyl-sulfate reductase (thioredoxin)"/>
    <property type="evidence" value="ECO:0007669"/>
    <property type="project" value="InterPro"/>
</dbReference>
<dbReference type="EC" id="1.8.4.10" evidence="9"/>
<evidence type="ECO:0000256" key="12">
    <source>
        <dbReference type="ARBA" id="ARBA00032041"/>
    </source>
</evidence>
<dbReference type="NCBIfam" id="TIGR00434">
    <property type="entry name" value="cysH"/>
    <property type="match status" value="1"/>
</dbReference>
<evidence type="ECO:0000256" key="11">
    <source>
        <dbReference type="ARBA" id="ARBA00030894"/>
    </source>
</evidence>
<evidence type="ECO:0000256" key="1">
    <source>
        <dbReference type="ARBA" id="ARBA00001966"/>
    </source>
</evidence>
<reference evidence="15" key="1">
    <citation type="journal article" date="2004" name="Environ. Microbiol.">
        <title>Characterization of Large-Insert DNA Libraries from Soil for Environmental Genomic Studies of Archaea.</title>
        <authorList>
            <person name="Treusch A.H."/>
            <person name="Kletzin A."/>
            <person name="Raddatz G."/>
            <person name="Ochsenreiter T."/>
            <person name="Quaiser A."/>
            <person name="Meurer G."/>
            <person name="Schuster S.C."/>
            <person name="Schleper C."/>
        </authorList>
    </citation>
    <scope>NUCLEOTIDE SEQUENCE</scope>
</reference>
<feature type="domain" description="Phosphoadenosine phosphosulphate reductase" evidence="14">
    <location>
        <begin position="46"/>
        <end position="222"/>
    </location>
</feature>
<comment type="cofactor">
    <cofactor evidence="1">
        <name>[4Fe-4S] cluster</name>
        <dbReference type="ChEBI" id="CHEBI:49883"/>
    </cofactor>
</comment>
<evidence type="ECO:0000259" key="14">
    <source>
        <dbReference type="Pfam" id="PF01507"/>
    </source>
</evidence>
<dbReference type="InterPro" id="IPR014729">
    <property type="entry name" value="Rossmann-like_a/b/a_fold"/>
</dbReference>
<evidence type="ECO:0000256" key="8">
    <source>
        <dbReference type="ARBA" id="ARBA00024327"/>
    </source>
</evidence>
<keyword evidence="3" id="KW-0479">Metal-binding</keyword>
<dbReference type="GO" id="GO:0043866">
    <property type="term" value="F:adenylyl-sulfate reductase (thioredoxin) activity"/>
    <property type="evidence" value="ECO:0007669"/>
    <property type="project" value="UniProtKB-EC"/>
</dbReference>
<comment type="function">
    <text evidence="7">Catalyzes the formation of sulfite from adenosine 5'-phosphosulfate (APS) using thioredoxin as an electron donor.</text>
</comment>
<dbReference type="PANTHER" id="PTHR46482">
    <property type="entry name" value="5'-ADENYLYLSULFATE REDUCTASE 3, CHLOROPLASTIC"/>
    <property type="match status" value="1"/>
</dbReference>
<dbReference type="NCBIfam" id="TIGR02055">
    <property type="entry name" value="APS_reductase"/>
    <property type="match status" value="1"/>
</dbReference>
<sequence length="259" mass="29636">MDLLSSDRVNRSKPSFDQLNSISEEMESKSAKEVIRWALESYAPNVALASSFGAEDAVLIDLICEIDGVHSRIFTLDTGRLNQETYDVMEDVRKRYGVTIEVFFPDSPQVEEMVTQKGINLMYGSIENRKLCCKIRKVDPLKRALTGLECWITGLRREQTITRNEIKKIEIDSAHGNIVKLNPLADWTLDQIWKYIKDNEIPYNKLHDLGYPSIGCAPCTRAVKPGEDSRAGRWWWENSSHKECGLHWDPVKNKSDRSS</sequence>
<dbReference type="GO" id="GO:0019344">
    <property type="term" value="P:cysteine biosynthetic process"/>
    <property type="evidence" value="ECO:0007669"/>
    <property type="project" value="InterPro"/>
</dbReference>
<proteinExistence type="inferred from homology"/>
<evidence type="ECO:0000256" key="10">
    <source>
        <dbReference type="ARBA" id="ARBA00029514"/>
    </source>
</evidence>
<keyword evidence="2" id="KW-0963">Cytoplasm</keyword>
<evidence type="ECO:0000256" key="5">
    <source>
        <dbReference type="ARBA" id="ARBA00023004"/>
    </source>
</evidence>